<feature type="domain" description="RelA/SpoT" evidence="2">
    <location>
        <begin position="45"/>
        <end position="166"/>
    </location>
</feature>
<dbReference type="SUPFAM" id="SSF81301">
    <property type="entry name" value="Nucleotidyltransferase"/>
    <property type="match status" value="1"/>
</dbReference>
<comment type="pathway">
    <text evidence="1">Purine metabolism; ppGpp biosynthesis; ppGpp from GTP: step 1/2.</text>
</comment>
<sequence>MEIQKWREILIPYELAVSELEIKFNHMIKESRMVGRYSYIEQVHGRVKTLSSILDKAKRKGIDVEEVTEKICDIAGIRLICQFVEDIEKVVQIIRERSDMEIVEEIDYVKESKPSGYRSYHIVVLYEVITIYGKKKLYVEIQIRTLAMNFWSTIEHSLQYKYSENLPDYIRARLLASAQAVVDLDKEMSMIREDIMMAQDFFFGKARIVSEIKNNIQNLYKFENREAILNIQNEFFELYRHGTLDELEEFNQQLDLIAARHGVQSL</sequence>
<dbReference type="CDD" id="cd05399">
    <property type="entry name" value="NT_Rel-Spo_like"/>
    <property type="match status" value="1"/>
</dbReference>
<dbReference type="AlphaFoldDB" id="A0AAE3JDL0"/>
<dbReference type="InterPro" id="IPR052366">
    <property type="entry name" value="GTP_Pyrophosphokinase"/>
</dbReference>
<dbReference type="InterPro" id="IPR043519">
    <property type="entry name" value="NT_sf"/>
</dbReference>
<accession>A0AAE3JDL0</accession>
<dbReference type="Proteomes" id="UP001198182">
    <property type="component" value="Unassembled WGS sequence"/>
</dbReference>
<name>A0AAE3JDL0_9FIRM</name>
<evidence type="ECO:0000313" key="3">
    <source>
        <dbReference type="EMBL" id="MCC2230019.1"/>
    </source>
</evidence>
<proteinExistence type="predicted"/>
<evidence type="ECO:0000259" key="2">
    <source>
        <dbReference type="SMART" id="SM00954"/>
    </source>
</evidence>
<protein>
    <submittedName>
        <fullName evidence="3">GTP pyrophosphokinase family protein</fullName>
    </submittedName>
</protein>
<dbReference type="Gene3D" id="1.10.287.860">
    <property type="entry name" value="Nucleotidyltransferase"/>
    <property type="match status" value="1"/>
</dbReference>
<dbReference type="SMART" id="SM00954">
    <property type="entry name" value="RelA_SpoT"/>
    <property type="match status" value="1"/>
</dbReference>
<dbReference type="PANTHER" id="PTHR47837">
    <property type="entry name" value="GTP PYROPHOSPHOKINASE YJBM"/>
    <property type="match status" value="1"/>
</dbReference>
<evidence type="ECO:0000313" key="4">
    <source>
        <dbReference type="Proteomes" id="UP001198182"/>
    </source>
</evidence>
<dbReference type="EMBL" id="JAJEQR010000007">
    <property type="protein sequence ID" value="MCC2230019.1"/>
    <property type="molecule type" value="Genomic_DNA"/>
</dbReference>
<keyword evidence="4" id="KW-1185">Reference proteome</keyword>
<dbReference type="RefSeq" id="WP_308452754.1">
    <property type="nucleotide sequence ID" value="NZ_JAJEQR010000007.1"/>
</dbReference>
<gene>
    <name evidence="3" type="ORF">LKD81_03250</name>
</gene>
<reference evidence="3" key="1">
    <citation type="submission" date="2021-10" db="EMBL/GenBank/DDBJ databases">
        <title>Anaerobic single-cell dispensing facilitates the cultivation of human gut bacteria.</title>
        <authorList>
            <person name="Afrizal A."/>
        </authorList>
    </citation>
    <scope>NUCLEOTIDE SEQUENCE</scope>
    <source>
        <strain evidence="3">CLA-AA-H215</strain>
    </source>
</reference>
<evidence type="ECO:0000256" key="1">
    <source>
        <dbReference type="ARBA" id="ARBA00004976"/>
    </source>
</evidence>
<dbReference type="InterPro" id="IPR007685">
    <property type="entry name" value="RelA_SpoT"/>
</dbReference>
<dbReference type="Gene3D" id="3.30.460.10">
    <property type="entry name" value="Beta Polymerase, domain 2"/>
    <property type="match status" value="1"/>
</dbReference>
<organism evidence="3 4">
    <name type="scientific">Hominifimenecus microfluidus</name>
    <dbReference type="NCBI Taxonomy" id="2885348"/>
    <lineage>
        <taxon>Bacteria</taxon>
        <taxon>Bacillati</taxon>
        <taxon>Bacillota</taxon>
        <taxon>Clostridia</taxon>
        <taxon>Lachnospirales</taxon>
        <taxon>Lachnospiraceae</taxon>
        <taxon>Hominifimenecus</taxon>
    </lineage>
</organism>
<comment type="caution">
    <text evidence="3">The sequence shown here is derived from an EMBL/GenBank/DDBJ whole genome shotgun (WGS) entry which is preliminary data.</text>
</comment>
<dbReference type="PANTHER" id="PTHR47837:SF2">
    <property type="entry name" value="GTP PYROPHOSPHOKINASE YWAC"/>
    <property type="match status" value="1"/>
</dbReference>
<dbReference type="Pfam" id="PF04607">
    <property type="entry name" value="RelA_SpoT"/>
    <property type="match status" value="1"/>
</dbReference>
<dbReference type="GO" id="GO:0015969">
    <property type="term" value="P:guanosine tetraphosphate metabolic process"/>
    <property type="evidence" value="ECO:0007669"/>
    <property type="project" value="InterPro"/>
</dbReference>